<keyword evidence="1" id="KW-0862">Zinc</keyword>
<gene>
    <name evidence="4" type="ORF">MVEN_00132300</name>
</gene>
<evidence type="ECO:0000259" key="3">
    <source>
        <dbReference type="PROSITE" id="PS50157"/>
    </source>
</evidence>
<keyword evidence="5" id="KW-1185">Reference proteome</keyword>
<keyword evidence="1" id="KW-0863">Zinc-finger</keyword>
<dbReference type="InterPro" id="IPR013087">
    <property type="entry name" value="Znf_C2H2_type"/>
</dbReference>
<accession>A0A8H6Z801</accession>
<evidence type="ECO:0000313" key="5">
    <source>
        <dbReference type="Proteomes" id="UP000620124"/>
    </source>
</evidence>
<dbReference type="InterPro" id="IPR041078">
    <property type="entry name" value="Plavaka"/>
</dbReference>
<dbReference type="PROSITE" id="PS00028">
    <property type="entry name" value="ZINC_FINGER_C2H2_1"/>
    <property type="match status" value="1"/>
</dbReference>
<keyword evidence="1" id="KW-0479">Metal-binding</keyword>
<reference evidence="4" key="1">
    <citation type="submission" date="2020-05" db="EMBL/GenBank/DDBJ databases">
        <title>Mycena genomes resolve the evolution of fungal bioluminescence.</title>
        <authorList>
            <person name="Tsai I.J."/>
        </authorList>
    </citation>
    <scope>NUCLEOTIDE SEQUENCE</scope>
    <source>
        <strain evidence="4">CCC161011</strain>
    </source>
</reference>
<protein>
    <submittedName>
        <fullName evidence="4">C2H2-type domain-containing protein</fullName>
    </submittedName>
</protein>
<proteinExistence type="predicted"/>
<evidence type="ECO:0000313" key="4">
    <source>
        <dbReference type="EMBL" id="KAF7372689.1"/>
    </source>
</evidence>
<dbReference type="GO" id="GO:0008270">
    <property type="term" value="F:zinc ion binding"/>
    <property type="evidence" value="ECO:0007669"/>
    <property type="project" value="UniProtKB-KW"/>
</dbReference>
<feature type="domain" description="C2H2-type" evidence="3">
    <location>
        <begin position="42"/>
        <end position="64"/>
    </location>
</feature>
<dbReference type="Pfam" id="PF18759">
    <property type="entry name" value="Plavaka"/>
    <property type="match status" value="1"/>
</dbReference>
<dbReference type="EMBL" id="JACAZI010000001">
    <property type="protein sequence ID" value="KAF7372689.1"/>
    <property type="molecule type" value="Genomic_DNA"/>
</dbReference>
<dbReference type="Proteomes" id="UP000620124">
    <property type="component" value="Unassembled WGS sequence"/>
</dbReference>
<dbReference type="PROSITE" id="PS50157">
    <property type="entry name" value="ZINC_FINGER_C2H2_2"/>
    <property type="match status" value="1"/>
</dbReference>
<comment type="caution">
    <text evidence="4">The sequence shown here is derived from an EMBL/GenBank/DDBJ whole genome shotgun (WGS) entry which is preliminary data.</text>
</comment>
<feature type="region of interest" description="Disordered" evidence="2">
    <location>
        <begin position="68"/>
        <end position="146"/>
    </location>
</feature>
<name>A0A8H6Z801_9AGAR</name>
<evidence type="ECO:0000256" key="1">
    <source>
        <dbReference type="PROSITE-ProRule" id="PRU00042"/>
    </source>
</evidence>
<dbReference type="OrthoDB" id="3199698at2759"/>
<sequence>MHMIFSSALYRSNLVLPQFCEVCFPSFYFTMATRRQFTAASFVCLECGEGCKSAGGLKLHRNTHVTLPTAHPVPSNSSHIDLDDLPYNNDSPPHSPGPEPRQSLPPQRIVPPVQDGITTERHPILDGTPCDAEGNDLPPEAPPPSWEERAADDYFPFEIRAEFEFAEFLYVREEMSAKGVDHHKDLYATIDAIQQGEIPWQSFSVKYTGLIPENGPVPVWMIETFEVWFRSPLSIFEKQLADPDFKDEMDWAPKRIFKDGKRQFVDLFSGNWVWEHADKIAADPECHGALYVPGVFGSDKTTVSSGTGNTEFYPF</sequence>
<evidence type="ECO:0000256" key="2">
    <source>
        <dbReference type="SAM" id="MobiDB-lite"/>
    </source>
</evidence>
<organism evidence="4 5">
    <name type="scientific">Mycena venus</name>
    <dbReference type="NCBI Taxonomy" id="2733690"/>
    <lineage>
        <taxon>Eukaryota</taxon>
        <taxon>Fungi</taxon>
        <taxon>Dikarya</taxon>
        <taxon>Basidiomycota</taxon>
        <taxon>Agaricomycotina</taxon>
        <taxon>Agaricomycetes</taxon>
        <taxon>Agaricomycetidae</taxon>
        <taxon>Agaricales</taxon>
        <taxon>Marasmiineae</taxon>
        <taxon>Mycenaceae</taxon>
        <taxon>Mycena</taxon>
    </lineage>
</organism>
<dbReference type="AlphaFoldDB" id="A0A8H6Z801"/>